<dbReference type="InterPro" id="IPR015942">
    <property type="entry name" value="Asp/Glu/hydantoin_racemase"/>
</dbReference>
<accession>A0A5C4X9G0</accession>
<sequence>MTDAPRIFLFHATPVAMDPVCAAMKSLWQQAEAVNLLDESLSLDRAREGAELSEPLTRRFITLGRQAIEGSADGILITCSAFGPAIKRLSAEVAVPVLMPNEAMFREALSLGQNIGMIATFEPAIATMEDEFRDFSAQAGSKTRLTTVLARGAIESLRRGDVADHNRRVAEAAESLASCDAIMLAHFSTSRATEAVRAAVKTSVLTAPESAVARMKQLVEAKET</sequence>
<dbReference type="Pfam" id="PF01177">
    <property type="entry name" value="Asp_Glu_race"/>
    <property type="match status" value="1"/>
</dbReference>
<dbReference type="EMBL" id="VDMN01000010">
    <property type="protein sequence ID" value="TNM60125.1"/>
    <property type="molecule type" value="Genomic_DNA"/>
</dbReference>
<gene>
    <name evidence="2" type="ORF">FHP24_26895</name>
</gene>
<dbReference type="OrthoDB" id="978447at2"/>
<organism evidence="2 3">
    <name type="scientific">Aliirhizobium smilacinae</name>
    <dbReference type="NCBI Taxonomy" id="1395944"/>
    <lineage>
        <taxon>Bacteria</taxon>
        <taxon>Pseudomonadati</taxon>
        <taxon>Pseudomonadota</taxon>
        <taxon>Alphaproteobacteria</taxon>
        <taxon>Hyphomicrobiales</taxon>
        <taxon>Rhizobiaceae</taxon>
        <taxon>Aliirhizobium</taxon>
    </lineage>
</organism>
<dbReference type="Gene3D" id="3.40.50.12500">
    <property type="match status" value="1"/>
</dbReference>
<dbReference type="InterPro" id="IPR053714">
    <property type="entry name" value="Iso_Racemase_Enz_sf"/>
</dbReference>
<evidence type="ECO:0000313" key="2">
    <source>
        <dbReference type="EMBL" id="TNM60125.1"/>
    </source>
</evidence>
<comment type="similarity">
    <text evidence="1">Belongs to the HyuE racemase family.</text>
</comment>
<protein>
    <submittedName>
        <fullName evidence="2">Arylsulfatase</fullName>
    </submittedName>
</protein>
<name>A0A5C4X9G0_9HYPH</name>
<proteinExistence type="inferred from homology"/>
<dbReference type="GO" id="GO:0047661">
    <property type="term" value="F:amino-acid racemase activity"/>
    <property type="evidence" value="ECO:0007669"/>
    <property type="project" value="InterPro"/>
</dbReference>
<comment type="caution">
    <text evidence="2">The sequence shown here is derived from an EMBL/GenBank/DDBJ whole genome shotgun (WGS) entry which is preliminary data.</text>
</comment>
<keyword evidence="3" id="KW-1185">Reference proteome</keyword>
<dbReference type="AlphaFoldDB" id="A0A5C4X9G0"/>
<reference evidence="2 3" key="1">
    <citation type="submission" date="2019-06" db="EMBL/GenBank/DDBJ databases">
        <title>The draft genome of Rhizobium smilacinae PTYR-5.</title>
        <authorList>
            <person name="Liu L."/>
            <person name="Li L."/>
            <person name="Zhang X."/>
        </authorList>
    </citation>
    <scope>NUCLEOTIDE SEQUENCE [LARGE SCALE GENOMIC DNA]</scope>
    <source>
        <strain evidence="2 3">PTYR-5</strain>
    </source>
</reference>
<dbReference type="Proteomes" id="UP000311605">
    <property type="component" value="Unassembled WGS sequence"/>
</dbReference>
<evidence type="ECO:0000313" key="3">
    <source>
        <dbReference type="Proteomes" id="UP000311605"/>
    </source>
</evidence>
<evidence type="ECO:0000256" key="1">
    <source>
        <dbReference type="ARBA" id="ARBA00038414"/>
    </source>
</evidence>
<dbReference type="RefSeq" id="WP_139679329.1">
    <property type="nucleotide sequence ID" value="NZ_VDMN01000010.1"/>
</dbReference>